<evidence type="ECO:0000313" key="5">
    <source>
        <dbReference type="Proteomes" id="UP001268089"/>
    </source>
</evidence>
<dbReference type="InterPro" id="IPR011623">
    <property type="entry name" value="7TMR_DISM_rcpt_extracell_dom1"/>
</dbReference>
<keyword evidence="5" id="KW-1185">Reference proteome</keyword>
<dbReference type="Pfam" id="PF07696">
    <property type="entry name" value="7TMR-DISMED2"/>
    <property type="match status" value="1"/>
</dbReference>
<organism evidence="4 5">
    <name type="scientific">Rhodoferax saidenbachensis</name>
    <dbReference type="NCBI Taxonomy" id="1484693"/>
    <lineage>
        <taxon>Bacteria</taxon>
        <taxon>Pseudomonadati</taxon>
        <taxon>Pseudomonadota</taxon>
        <taxon>Betaproteobacteria</taxon>
        <taxon>Burkholderiales</taxon>
        <taxon>Comamonadaceae</taxon>
        <taxon>Rhodoferax</taxon>
    </lineage>
</organism>
<feature type="transmembrane region" description="Helical" evidence="1">
    <location>
        <begin position="313"/>
        <end position="335"/>
    </location>
</feature>
<comment type="caution">
    <text evidence="4">The sequence shown here is derived from an EMBL/GenBank/DDBJ whole genome shotgun (WGS) entry which is preliminary data.</text>
</comment>
<dbReference type="PROSITE" id="PS50887">
    <property type="entry name" value="GGDEF"/>
    <property type="match status" value="1"/>
</dbReference>
<keyword evidence="2" id="KW-0732">Signal</keyword>
<dbReference type="Pfam" id="PF00990">
    <property type="entry name" value="GGDEF"/>
    <property type="match status" value="1"/>
</dbReference>
<dbReference type="SUPFAM" id="SSF55073">
    <property type="entry name" value="Nucleotide cyclase"/>
    <property type="match status" value="1"/>
</dbReference>
<feature type="transmembrane region" description="Helical" evidence="1">
    <location>
        <begin position="373"/>
        <end position="392"/>
    </location>
</feature>
<feature type="transmembrane region" description="Helical" evidence="1">
    <location>
        <begin position="259"/>
        <end position="277"/>
    </location>
</feature>
<dbReference type="InterPro" id="IPR000160">
    <property type="entry name" value="GGDEF_dom"/>
</dbReference>
<dbReference type="InterPro" id="IPR029787">
    <property type="entry name" value="Nucleotide_cyclase"/>
</dbReference>
<evidence type="ECO:0000259" key="3">
    <source>
        <dbReference type="PROSITE" id="PS50887"/>
    </source>
</evidence>
<feature type="signal peptide" evidence="2">
    <location>
        <begin position="1"/>
        <end position="27"/>
    </location>
</feature>
<sequence length="588" mass="64545">MPYLLSRPLLALALWLAATLTPGWAAAAAGIDALVLGNGNTQFELDEPVPTWLDSNERTTVQEVASNPKNFVPTPALQRHALTANNRLWIHLRLVRAAGNTERWVLNIPLPFVDQVTLYQRRTDGSWATQSAGDQLPQSAWAKRGLYPEFELDLPSGVPQDLYLQVRNFKHLSIPLRLATSPEREAQRLLEVISLGLVLGTLITLAALSIIRHLEYRNRVDMTAALYGLLIAASVAQINGVLNALLWSNTTTWADYANSVMPALAVGASLLFVRRLYALSTHFHHYDKALGFIAWTTLGSVLTYVVLDRPLADQLGAAVLFVATTAGLGATVLSWRSGSQIGTWLLLAYVPQFLVLLRLVAEAFGLAPTFWQLRYLMSMGVALSVPALIYALSRATHDRKELALRAEQLPTQDALTGLLTEQTFQSHLGDAYQRAVDNREPTALVLVSVINLEHIRASRGNPIAEQCLLRAVIKLHRILRDVDPAARMGTDRFAMLLEGVASRQALTERLVKLVASGLVPLQGLQPEVTLQFQAACVLLHDNPVPADRVMQDLSKVLASISPRTRRPIRFLEPVPTLAAPLGGTPETP</sequence>
<evidence type="ECO:0000256" key="1">
    <source>
        <dbReference type="SAM" id="Phobius"/>
    </source>
</evidence>
<dbReference type="InterPro" id="IPR050706">
    <property type="entry name" value="Cyclic-di-GMP_PDE-like"/>
</dbReference>
<evidence type="ECO:0000313" key="4">
    <source>
        <dbReference type="EMBL" id="MDR7305901.1"/>
    </source>
</evidence>
<reference evidence="4 5" key="1">
    <citation type="submission" date="2023-07" db="EMBL/GenBank/DDBJ databases">
        <title>Sorghum-associated microbial communities from plants grown in Nebraska, USA.</title>
        <authorList>
            <person name="Schachtman D."/>
        </authorList>
    </citation>
    <scope>NUCLEOTIDE SEQUENCE [LARGE SCALE GENOMIC DNA]</scope>
    <source>
        <strain evidence="4 5">BE308</strain>
    </source>
</reference>
<dbReference type="Gene3D" id="3.30.70.270">
    <property type="match status" value="1"/>
</dbReference>
<feature type="domain" description="GGDEF" evidence="3">
    <location>
        <begin position="440"/>
        <end position="573"/>
    </location>
</feature>
<feature type="transmembrane region" description="Helical" evidence="1">
    <location>
        <begin position="342"/>
        <end position="361"/>
    </location>
</feature>
<feature type="transmembrane region" description="Helical" evidence="1">
    <location>
        <begin position="192"/>
        <end position="212"/>
    </location>
</feature>
<evidence type="ECO:0000256" key="2">
    <source>
        <dbReference type="SAM" id="SignalP"/>
    </source>
</evidence>
<dbReference type="EMBL" id="JAVDXO010000002">
    <property type="protein sequence ID" value="MDR7305901.1"/>
    <property type="molecule type" value="Genomic_DNA"/>
</dbReference>
<dbReference type="PANTHER" id="PTHR33121">
    <property type="entry name" value="CYCLIC DI-GMP PHOSPHODIESTERASE PDEF"/>
    <property type="match status" value="1"/>
</dbReference>
<gene>
    <name evidence="4" type="ORF">J2X15_001179</name>
</gene>
<keyword evidence="1" id="KW-0472">Membrane</keyword>
<dbReference type="PANTHER" id="PTHR33121:SF79">
    <property type="entry name" value="CYCLIC DI-GMP PHOSPHODIESTERASE PDED-RELATED"/>
    <property type="match status" value="1"/>
</dbReference>
<dbReference type="SMART" id="SM00267">
    <property type="entry name" value="GGDEF"/>
    <property type="match status" value="1"/>
</dbReference>
<keyword evidence="1" id="KW-1133">Transmembrane helix</keyword>
<dbReference type="RefSeq" id="WP_310340251.1">
    <property type="nucleotide sequence ID" value="NZ_JAVDXO010000002.1"/>
</dbReference>
<dbReference type="Pfam" id="PF07695">
    <property type="entry name" value="7TMR-DISM_7TM"/>
    <property type="match status" value="1"/>
</dbReference>
<feature type="chain" id="PRO_5046589362" evidence="2">
    <location>
        <begin position="28"/>
        <end position="588"/>
    </location>
</feature>
<dbReference type="InterPro" id="IPR043128">
    <property type="entry name" value="Rev_trsase/Diguanyl_cyclase"/>
</dbReference>
<accession>A0ABU1ZK23</accession>
<keyword evidence="1" id="KW-0812">Transmembrane</keyword>
<feature type="transmembrane region" description="Helical" evidence="1">
    <location>
        <begin position="289"/>
        <end position="307"/>
    </location>
</feature>
<protein>
    <submittedName>
        <fullName evidence="4">GGDEF domain-containing protein</fullName>
    </submittedName>
</protein>
<name>A0ABU1ZK23_9BURK</name>
<proteinExistence type="predicted"/>
<dbReference type="Proteomes" id="UP001268089">
    <property type="component" value="Unassembled WGS sequence"/>
</dbReference>
<feature type="transmembrane region" description="Helical" evidence="1">
    <location>
        <begin position="224"/>
        <end position="247"/>
    </location>
</feature>
<dbReference type="Gene3D" id="2.60.40.2380">
    <property type="match status" value="1"/>
</dbReference>
<dbReference type="InterPro" id="IPR011622">
    <property type="entry name" value="7TMR_DISM_rcpt_extracell_dom2"/>
</dbReference>